<dbReference type="EMBL" id="FUEZ01000004">
    <property type="protein sequence ID" value="SPM42897.1"/>
    <property type="molecule type" value="Genomic_DNA"/>
</dbReference>
<feature type="non-terminal residue" evidence="1">
    <location>
        <position position="1"/>
    </location>
</feature>
<dbReference type="AlphaFoldDB" id="A0A2U3PGK0"/>
<reference evidence="1 2" key="1">
    <citation type="submission" date="2017-01" db="EMBL/GenBank/DDBJ databases">
        <authorList>
            <consortium name="Urmite Genomes"/>
        </authorList>
    </citation>
    <scope>NUCLEOTIDE SEQUENCE [LARGE SCALE GENOMIC DNA]</scope>
    <source>
        <strain evidence="1 2">AB215</strain>
    </source>
</reference>
<organism evidence="1 2">
    <name type="scientific">Mycobacterium numidiamassiliense</name>
    <dbReference type="NCBI Taxonomy" id="1841861"/>
    <lineage>
        <taxon>Bacteria</taxon>
        <taxon>Bacillati</taxon>
        <taxon>Actinomycetota</taxon>
        <taxon>Actinomycetes</taxon>
        <taxon>Mycobacteriales</taxon>
        <taxon>Mycobacteriaceae</taxon>
        <taxon>Mycobacterium</taxon>
    </lineage>
</organism>
<keyword evidence="2" id="KW-1185">Reference proteome</keyword>
<gene>
    <name evidence="1" type="ORF">MNAB215_5117</name>
</gene>
<evidence type="ECO:0000313" key="1">
    <source>
        <dbReference type="EMBL" id="SPM42897.1"/>
    </source>
</evidence>
<sequence>VEFWSDGMRIDPSYVKPADSYCAKNVTNVGFTVDNGGSSPFAKCTYNKTWVNYKVTLVSPEEVAGKVVTVHFDQTSPVGADYVFAPTRCSDASSDKIQCLPGKLPNYVFSADIIVWPNAGGGGSAGFTER</sequence>
<proteinExistence type="predicted"/>
<accession>A0A2U3PGK0</accession>
<protein>
    <submittedName>
        <fullName evidence="1">Mycobacterium numidiamassiliense ORFan</fullName>
    </submittedName>
</protein>
<name>A0A2U3PGK0_9MYCO</name>
<dbReference type="Proteomes" id="UP000240424">
    <property type="component" value="Unassembled WGS sequence"/>
</dbReference>
<evidence type="ECO:0000313" key="2">
    <source>
        <dbReference type="Proteomes" id="UP000240424"/>
    </source>
</evidence>